<dbReference type="AlphaFoldDB" id="A0ABD3BKQ8"/>
<organism evidence="3 4">
    <name type="scientific">Castilleja foliolosa</name>
    <dbReference type="NCBI Taxonomy" id="1961234"/>
    <lineage>
        <taxon>Eukaryota</taxon>
        <taxon>Viridiplantae</taxon>
        <taxon>Streptophyta</taxon>
        <taxon>Embryophyta</taxon>
        <taxon>Tracheophyta</taxon>
        <taxon>Spermatophyta</taxon>
        <taxon>Magnoliopsida</taxon>
        <taxon>eudicotyledons</taxon>
        <taxon>Gunneridae</taxon>
        <taxon>Pentapetalae</taxon>
        <taxon>asterids</taxon>
        <taxon>lamiids</taxon>
        <taxon>Lamiales</taxon>
        <taxon>Orobanchaceae</taxon>
        <taxon>Pedicularideae</taxon>
        <taxon>Castillejinae</taxon>
        <taxon>Castilleja</taxon>
    </lineage>
</organism>
<dbReference type="PANTHER" id="PTHR44145">
    <property type="entry name" value="DNAJ HOMOLOG SUBFAMILY A MEMBER 3, MITOCHONDRIAL"/>
    <property type="match status" value="1"/>
</dbReference>
<dbReference type="EMBL" id="JAVIJP010000081">
    <property type="protein sequence ID" value="KAL3617849.1"/>
    <property type="molecule type" value="Genomic_DNA"/>
</dbReference>
<evidence type="ECO:0000313" key="3">
    <source>
        <dbReference type="EMBL" id="KAL3617849.1"/>
    </source>
</evidence>
<reference evidence="4" key="1">
    <citation type="journal article" date="2024" name="IScience">
        <title>Strigolactones Initiate the Formation of Haustorium-like Structures in Castilleja.</title>
        <authorList>
            <person name="Buerger M."/>
            <person name="Peterson D."/>
            <person name="Chory J."/>
        </authorList>
    </citation>
    <scope>NUCLEOTIDE SEQUENCE [LARGE SCALE GENOMIC DNA]</scope>
</reference>
<dbReference type="CDD" id="cd06257">
    <property type="entry name" value="DnaJ"/>
    <property type="match status" value="1"/>
</dbReference>
<evidence type="ECO:0000259" key="2">
    <source>
        <dbReference type="PROSITE" id="PS50076"/>
    </source>
</evidence>
<sequence>MVFVFSKISRAKISCPQTISVQSSNGVLHGRLSRLQRAFVHSAAATHWHSYMGKHAEFATYRFLLSKRFIHATGAHRFMERDNYEILGISNDATRDEIKKAFHSLAKKYHPDANKNNPAAKRKFQEIRDAYEVIPDFAGSRKKSPI</sequence>
<dbReference type="Gene3D" id="1.10.287.110">
    <property type="entry name" value="DnaJ domain"/>
    <property type="match status" value="1"/>
</dbReference>
<keyword evidence="4" id="KW-1185">Reference proteome</keyword>
<dbReference type="SUPFAM" id="SSF46565">
    <property type="entry name" value="Chaperone J-domain"/>
    <property type="match status" value="1"/>
</dbReference>
<protein>
    <recommendedName>
        <fullName evidence="2">J domain-containing protein</fullName>
    </recommendedName>
</protein>
<keyword evidence="1" id="KW-0143">Chaperone</keyword>
<dbReference type="PROSITE" id="PS50076">
    <property type="entry name" value="DNAJ_2"/>
    <property type="match status" value="1"/>
</dbReference>
<dbReference type="InterPro" id="IPR036869">
    <property type="entry name" value="J_dom_sf"/>
</dbReference>
<evidence type="ECO:0000256" key="1">
    <source>
        <dbReference type="ARBA" id="ARBA00023186"/>
    </source>
</evidence>
<dbReference type="PRINTS" id="PR00625">
    <property type="entry name" value="JDOMAIN"/>
</dbReference>
<feature type="domain" description="J" evidence="2">
    <location>
        <begin position="82"/>
        <end position="146"/>
    </location>
</feature>
<dbReference type="SMART" id="SM00271">
    <property type="entry name" value="DnaJ"/>
    <property type="match status" value="1"/>
</dbReference>
<dbReference type="Proteomes" id="UP001632038">
    <property type="component" value="Unassembled WGS sequence"/>
</dbReference>
<gene>
    <name evidence="3" type="ORF">CASFOL_038170</name>
</gene>
<comment type="caution">
    <text evidence="3">The sequence shown here is derived from an EMBL/GenBank/DDBJ whole genome shotgun (WGS) entry which is preliminary data.</text>
</comment>
<proteinExistence type="predicted"/>
<dbReference type="InterPro" id="IPR001623">
    <property type="entry name" value="DnaJ_domain"/>
</dbReference>
<dbReference type="Pfam" id="PF00226">
    <property type="entry name" value="DnaJ"/>
    <property type="match status" value="1"/>
</dbReference>
<dbReference type="InterPro" id="IPR051938">
    <property type="entry name" value="Apopto_cytoskel_mod"/>
</dbReference>
<name>A0ABD3BKQ8_9LAMI</name>
<evidence type="ECO:0000313" key="4">
    <source>
        <dbReference type="Proteomes" id="UP001632038"/>
    </source>
</evidence>
<dbReference type="PANTHER" id="PTHR44145:SF3">
    <property type="entry name" value="DNAJ HOMOLOG SUBFAMILY A MEMBER 3, MITOCHONDRIAL"/>
    <property type="match status" value="1"/>
</dbReference>
<accession>A0ABD3BKQ8</accession>